<dbReference type="Pfam" id="PF00903">
    <property type="entry name" value="Glyoxalase"/>
    <property type="match status" value="1"/>
</dbReference>
<dbReference type="Gene3D" id="3.30.720.110">
    <property type="match status" value="1"/>
</dbReference>
<proteinExistence type="predicted"/>
<accession>A0A918ZSM8</accession>
<dbReference type="InterPro" id="IPR037523">
    <property type="entry name" value="VOC_core"/>
</dbReference>
<name>A0A918ZSM8_9ACTN</name>
<sequence length="169" mass="18524">MNANEAPQNAQVTQSGQNTDTTHAPSHRHTPHTPSHRRAPDVWPTFQAHDAPALIDFLVGTLGFLRTAVYEDGGRVAHAQLDWPEGGGVMLGSHDPGAAEWCLEPGTFGAYVVTDHVDALYRRLTEAGVKVLREIADQPYGSREFAVADPEGNKWSFGTYRGEPRPDQR</sequence>
<dbReference type="EMBL" id="BNBT01000057">
    <property type="protein sequence ID" value="GHE66433.1"/>
    <property type="molecule type" value="Genomic_DNA"/>
</dbReference>
<dbReference type="RefSeq" id="WP_190137263.1">
    <property type="nucleotide sequence ID" value="NZ_BNBT01000057.1"/>
</dbReference>
<evidence type="ECO:0000259" key="2">
    <source>
        <dbReference type="PROSITE" id="PS51819"/>
    </source>
</evidence>
<dbReference type="SUPFAM" id="SSF54593">
    <property type="entry name" value="Glyoxalase/Bleomycin resistance protein/Dihydroxybiphenyl dioxygenase"/>
    <property type="match status" value="1"/>
</dbReference>
<reference evidence="3" key="2">
    <citation type="submission" date="2020-09" db="EMBL/GenBank/DDBJ databases">
        <authorList>
            <person name="Sun Q."/>
            <person name="Ohkuma M."/>
        </authorList>
    </citation>
    <scope>NUCLEOTIDE SEQUENCE</scope>
    <source>
        <strain evidence="3">JCM 4784</strain>
    </source>
</reference>
<gene>
    <name evidence="3" type="ORF">GCM10018785_39030</name>
</gene>
<dbReference type="PROSITE" id="PS51819">
    <property type="entry name" value="VOC"/>
    <property type="match status" value="1"/>
</dbReference>
<dbReference type="PANTHER" id="PTHR34109:SF1">
    <property type="entry name" value="VOC DOMAIN-CONTAINING PROTEIN"/>
    <property type="match status" value="1"/>
</dbReference>
<dbReference type="InterPro" id="IPR029068">
    <property type="entry name" value="Glyas_Bleomycin-R_OHBP_Dase"/>
</dbReference>
<evidence type="ECO:0000256" key="1">
    <source>
        <dbReference type="SAM" id="MobiDB-lite"/>
    </source>
</evidence>
<comment type="caution">
    <text evidence="3">The sequence shown here is derived from an EMBL/GenBank/DDBJ whole genome shotgun (WGS) entry which is preliminary data.</text>
</comment>
<feature type="region of interest" description="Disordered" evidence="1">
    <location>
        <begin position="1"/>
        <end position="41"/>
    </location>
</feature>
<dbReference type="Proteomes" id="UP000608024">
    <property type="component" value="Unassembled WGS sequence"/>
</dbReference>
<dbReference type="Gene3D" id="3.30.720.120">
    <property type="match status" value="1"/>
</dbReference>
<organism evidence="3 4">
    <name type="scientific">Streptomyces longispororuber</name>
    <dbReference type="NCBI Taxonomy" id="68230"/>
    <lineage>
        <taxon>Bacteria</taxon>
        <taxon>Bacillati</taxon>
        <taxon>Actinomycetota</taxon>
        <taxon>Actinomycetes</taxon>
        <taxon>Kitasatosporales</taxon>
        <taxon>Streptomycetaceae</taxon>
        <taxon>Streptomyces</taxon>
    </lineage>
</organism>
<reference evidence="3" key="1">
    <citation type="journal article" date="2014" name="Int. J. Syst. Evol. Microbiol.">
        <title>Complete genome sequence of Corynebacterium casei LMG S-19264T (=DSM 44701T), isolated from a smear-ripened cheese.</title>
        <authorList>
            <consortium name="US DOE Joint Genome Institute (JGI-PGF)"/>
            <person name="Walter F."/>
            <person name="Albersmeier A."/>
            <person name="Kalinowski J."/>
            <person name="Ruckert C."/>
        </authorList>
    </citation>
    <scope>NUCLEOTIDE SEQUENCE</scope>
    <source>
        <strain evidence="3">JCM 4784</strain>
    </source>
</reference>
<dbReference type="AlphaFoldDB" id="A0A918ZSM8"/>
<protein>
    <submittedName>
        <fullName evidence="3">Similarity with Glyoxalase/Bleomycin resistance protein</fullName>
    </submittedName>
</protein>
<evidence type="ECO:0000313" key="4">
    <source>
        <dbReference type="Proteomes" id="UP000608024"/>
    </source>
</evidence>
<feature type="compositionally biased region" description="Basic residues" evidence="1">
    <location>
        <begin position="25"/>
        <end position="37"/>
    </location>
</feature>
<keyword evidence="4" id="KW-1185">Reference proteome</keyword>
<feature type="compositionally biased region" description="Polar residues" evidence="1">
    <location>
        <begin position="1"/>
        <end position="20"/>
    </location>
</feature>
<feature type="region of interest" description="Disordered" evidence="1">
    <location>
        <begin position="150"/>
        <end position="169"/>
    </location>
</feature>
<dbReference type="PANTHER" id="PTHR34109">
    <property type="entry name" value="BNAUNNG04460D PROTEIN-RELATED"/>
    <property type="match status" value="1"/>
</dbReference>
<dbReference type="InterPro" id="IPR004360">
    <property type="entry name" value="Glyas_Fos-R_dOase_dom"/>
</dbReference>
<evidence type="ECO:0000313" key="3">
    <source>
        <dbReference type="EMBL" id="GHE66433.1"/>
    </source>
</evidence>
<feature type="domain" description="VOC" evidence="2">
    <location>
        <begin position="40"/>
        <end position="160"/>
    </location>
</feature>